<evidence type="ECO:0000256" key="1">
    <source>
        <dbReference type="SAM" id="MobiDB-lite"/>
    </source>
</evidence>
<evidence type="ECO:0000313" key="3">
    <source>
        <dbReference type="Proteomes" id="UP000001396"/>
    </source>
</evidence>
<dbReference type="AlphaFoldDB" id="D3BUA9"/>
<sequence>MTYARMVYSDTNENDQFFTDQTINGVNSVYHSSAANNTPTNNGGNNSLLNNNFAYSNNGNKQVNHNNKAMKASLSNNGITNAMEMIQNKISQQQQQQQQPPQPIAINSEAVSATSSSGTIPSHQLDAVNYIHTAASTNTPTILHLQQPLQHILEQQKQKEDEANEENEESDDSFSDSDSDSDDDDDDSSSDDEEEEPSGPTKRVRRVEDITPVDPVLKQPIYIVQHNIPFFVKGMNNHLMDKDIQPFQLDCFGSGFVFEPLENNEVKLTYVLQLTKSDWMEDEAEVLLDDLARSRSRSISTLISHAYHLSRA</sequence>
<proteinExistence type="predicted"/>
<dbReference type="InParanoid" id="D3BUA9"/>
<evidence type="ECO:0000313" key="2">
    <source>
        <dbReference type="EMBL" id="EFA75043.1"/>
    </source>
</evidence>
<comment type="caution">
    <text evidence="2">The sequence shown here is derived from an EMBL/GenBank/DDBJ whole genome shotgun (WGS) entry which is preliminary data.</text>
</comment>
<accession>D3BUA9</accession>
<name>D3BUA9_HETP5</name>
<dbReference type="Proteomes" id="UP000001396">
    <property type="component" value="Unassembled WGS sequence"/>
</dbReference>
<feature type="compositionally biased region" description="Acidic residues" evidence="1">
    <location>
        <begin position="162"/>
        <end position="197"/>
    </location>
</feature>
<protein>
    <submittedName>
        <fullName evidence="2">Cyclin-like F-box containing protein</fullName>
    </submittedName>
</protein>
<keyword evidence="3" id="KW-1185">Reference proteome</keyword>
<dbReference type="EMBL" id="ADBJ01000059">
    <property type="protein sequence ID" value="EFA75043.1"/>
    <property type="molecule type" value="Genomic_DNA"/>
</dbReference>
<gene>
    <name evidence="2" type="ORF">PPL_11728</name>
</gene>
<feature type="region of interest" description="Disordered" evidence="1">
    <location>
        <begin position="154"/>
        <end position="207"/>
    </location>
</feature>
<dbReference type="RefSeq" id="XP_020427177.1">
    <property type="nucleotide sequence ID" value="XM_020582477.1"/>
</dbReference>
<reference evidence="2 3" key="1">
    <citation type="journal article" date="2011" name="Genome Res.">
        <title>Phylogeny-wide analysis of social amoeba genomes highlights ancient origins for complex intercellular communication.</title>
        <authorList>
            <person name="Heidel A.J."/>
            <person name="Lawal H.M."/>
            <person name="Felder M."/>
            <person name="Schilde C."/>
            <person name="Helps N.R."/>
            <person name="Tunggal B."/>
            <person name="Rivero F."/>
            <person name="John U."/>
            <person name="Schleicher M."/>
            <person name="Eichinger L."/>
            <person name="Platzer M."/>
            <person name="Noegel A.A."/>
            <person name="Schaap P."/>
            <person name="Gloeckner G."/>
        </authorList>
    </citation>
    <scope>NUCLEOTIDE SEQUENCE [LARGE SCALE GENOMIC DNA]</scope>
    <source>
        <strain evidence="3">ATCC 26659 / Pp 5 / PN500</strain>
    </source>
</reference>
<organism evidence="2 3">
    <name type="scientific">Heterostelium pallidum (strain ATCC 26659 / Pp 5 / PN500)</name>
    <name type="common">Cellular slime mold</name>
    <name type="synonym">Polysphondylium pallidum</name>
    <dbReference type="NCBI Taxonomy" id="670386"/>
    <lineage>
        <taxon>Eukaryota</taxon>
        <taxon>Amoebozoa</taxon>
        <taxon>Evosea</taxon>
        <taxon>Eumycetozoa</taxon>
        <taxon>Dictyostelia</taxon>
        <taxon>Acytosteliales</taxon>
        <taxon>Acytosteliaceae</taxon>
        <taxon>Heterostelium</taxon>
    </lineage>
</organism>
<dbReference type="GeneID" id="31367196"/>